<evidence type="ECO:0000256" key="1">
    <source>
        <dbReference type="ARBA" id="ARBA00022729"/>
    </source>
</evidence>
<feature type="compositionally biased region" description="Polar residues" evidence="6">
    <location>
        <begin position="25"/>
        <end position="34"/>
    </location>
</feature>
<dbReference type="InterPro" id="IPR036908">
    <property type="entry name" value="RlpA-like_sf"/>
</dbReference>
<dbReference type="EC" id="4.2.2.-" evidence="4"/>
<keyword evidence="4" id="KW-1003">Cell membrane</keyword>
<gene>
    <name evidence="4" type="primary">rlpA</name>
    <name evidence="9" type="ORF">ABOZ73_00570</name>
</gene>
<accession>A0AB39KTA4</accession>
<dbReference type="NCBIfam" id="TIGR00413">
    <property type="entry name" value="rlpA"/>
    <property type="match status" value="1"/>
</dbReference>
<keyword evidence="2 4" id="KW-0456">Lyase</keyword>
<dbReference type="EMBL" id="CP158375">
    <property type="protein sequence ID" value="XDO96959.1"/>
    <property type="molecule type" value="Genomic_DNA"/>
</dbReference>
<dbReference type="InterPro" id="IPR012997">
    <property type="entry name" value="RplA"/>
</dbReference>
<evidence type="ECO:0000259" key="8">
    <source>
        <dbReference type="PROSITE" id="PS51724"/>
    </source>
</evidence>
<evidence type="ECO:0000256" key="7">
    <source>
        <dbReference type="SAM" id="SignalP"/>
    </source>
</evidence>
<evidence type="ECO:0000256" key="6">
    <source>
        <dbReference type="SAM" id="MobiDB-lite"/>
    </source>
</evidence>
<evidence type="ECO:0000313" key="9">
    <source>
        <dbReference type="EMBL" id="XDO96959.1"/>
    </source>
</evidence>
<sequence>MRTLTALLLATAGLAACATPMPTKNGPTLSSKSPPSDRAWKDKDGNPLRGTMKPYKVRGVWYYPAEQPNYDQTGIGSWYGEQFHNRYTANGEVFDMDLPSAAHKTLPLPSIVEVKNLDNGRSMRVRVNDRGPFIGDRIIDLSKAAADELGFKNAGVARVRVRYVGPAGKPTPFDQPKRYVKASEPRPVMVAAAPPPPAFEPAPYVPPARTPVQSASLPPIGGAPAYSTPSYSAPSYSAPSYTLPVAGARASNAYRVQAGAFSSRANAERAVQLLSEAGLAVIEPTDRGGITLYRVVMGPAPDESAALELRDAAAAFGFPDATVLRPF</sequence>
<evidence type="ECO:0000256" key="5">
    <source>
        <dbReference type="RuleBase" id="RU003495"/>
    </source>
</evidence>
<dbReference type="SUPFAM" id="SSF110997">
    <property type="entry name" value="Sporulation related repeat"/>
    <property type="match status" value="1"/>
</dbReference>
<keyword evidence="3 4" id="KW-0961">Cell wall biogenesis/degradation</keyword>
<dbReference type="AlphaFoldDB" id="A0AB39KTA4"/>
<dbReference type="GO" id="GO:0071555">
    <property type="term" value="P:cell wall organization"/>
    <property type="evidence" value="ECO:0007669"/>
    <property type="project" value="UniProtKB-KW"/>
</dbReference>
<dbReference type="Pfam" id="PF03330">
    <property type="entry name" value="DPBB_1"/>
    <property type="match status" value="1"/>
</dbReference>
<dbReference type="InterPro" id="IPR034718">
    <property type="entry name" value="RlpA"/>
</dbReference>
<protein>
    <recommendedName>
        <fullName evidence="4">Endolytic peptidoglycan transglycosylase RlpA</fullName>
        <ecNumber evidence="4">4.2.2.-</ecNumber>
    </recommendedName>
</protein>
<comment type="similarity">
    <text evidence="4 5">Belongs to the RlpA family.</text>
</comment>
<dbReference type="GO" id="GO:0005886">
    <property type="term" value="C:plasma membrane"/>
    <property type="evidence" value="ECO:0007669"/>
    <property type="project" value="UniProtKB-SubCell"/>
</dbReference>
<dbReference type="InterPro" id="IPR009009">
    <property type="entry name" value="RlpA-like_DPBB"/>
</dbReference>
<keyword evidence="1 7" id="KW-0732">Signal</keyword>
<feature type="signal peptide" evidence="7">
    <location>
        <begin position="1"/>
        <end position="18"/>
    </location>
</feature>
<dbReference type="Gene3D" id="3.30.70.1070">
    <property type="entry name" value="Sporulation related repeat"/>
    <property type="match status" value="1"/>
</dbReference>
<dbReference type="GO" id="GO:0008932">
    <property type="term" value="F:lytic endotransglycosylase activity"/>
    <property type="evidence" value="ECO:0007669"/>
    <property type="project" value="UniProtKB-UniRule"/>
</dbReference>
<reference evidence="9" key="1">
    <citation type="submission" date="2024-06" db="EMBL/GenBank/DDBJ databases">
        <title>Caulobacter inopinatus, sp. nov.</title>
        <authorList>
            <person name="Donachie S.P."/>
        </authorList>
    </citation>
    <scope>NUCLEOTIDE SEQUENCE</scope>
    <source>
        <strain evidence="9">73W</strain>
    </source>
</reference>
<dbReference type="GO" id="GO:0009279">
    <property type="term" value="C:cell outer membrane"/>
    <property type="evidence" value="ECO:0007669"/>
    <property type="project" value="TreeGrafter"/>
</dbReference>
<organism evidence="9">
    <name type="scientific">Caulobacter sp. 73W</name>
    <dbReference type="NCBI Taxonomy" id="3161137"/>
    <lineage>
        <taxon>Bacteria</taxon>
        <taxon>Pseudomonadati</taxon>
        <taxon>Pseudomonadota</taxon>
        <taxon>Alphaproteobacteria</taxon>
        <taxon>Caulobacterales</taxon>
        <taxon>Caulobacteraceae</taxon>
        <taxon>Caulobacter</taxon>
    </lineage>
</organism>
<dbReference type="SUPFAM" id="SSF50685">
    <property type="entry name" value="Barwin-like endoglucanases"/>
    <property type="match status" value="1"/>
</dbReference>
<dbReference type="CDD" id="cd22268">
    <property type="entry name" value="DPBB_RlpA-like"/>
    <property type="match status" value="1"/>
</dbReference>
<dbReference type="GO" id="GO:0000270">
    <property type="term" value="P:peptidoglycan metabolic process"/>
    <property type="evidence" value="ECO:0007669"/>
    <property type="project" value="UniProtKB-UniRule"/>
</dbReference>
<dbReference type="InterPro" id="IPR007730">
    <property type="entry name" value="SPOR-like_dom"/>
</dbReference>
<keyword evidence="4" id="KW-0564">Palmitate</keyword>
<feature type="chain" id="PRO_5044239041" description="Endolytic peptidoglycan transglycosylase RlpA" evidence="7">
    <location>
        <begin position="19"/>
        <end position="327"/>
    </location>
</feature>
<comment type="subcellular location">
    <subcellularLocation>
        <location evidence="4">Cell membrane</location>
        <topology evidence="4">Lipid-anchor</topology>
    </subcellularLocation>
</comment>
<keyword evidence="4" id="KW-0449">Lipoprotein</keyword>
<feature type="domain" description="SPOR" evidence="8">
    <location>
        <begin position="248"/>
        <end position="326"/>
    </location>
</feature>
<dbReference type="Gene3D" id="2.40.40.10">
    <property type="entry name" value="RlpA-like domain"/>
    <property type="match status" value="1"/>
</dbReference>
<dbReference type="GO" id="GO:0042834">
    <property type="term" value="F:peptidoglycan binding"/>
    <property type="evidence" value="ECO:0007669"/>
    <property type="project" value="InterPro"/>
</dbReference>
<dbReference type="PANTHER" id="PTHR34183:SF1">
    <property type="entry name" value="ENDOLYTIC PEPTIDOGLYCAN TRANSGLYCOSYLASE RLPA"/>
    <property type="match status" value="1"/>
</dbReference>
<evidence type="ECO:0000256" key="3">
    <source>
        <dbReference type="ARBA" id="ARBA00023316"/>
    </source>
</evidence>
<dbReference type="RefSeq" id="WP_369059871.1">
    <property type="nucleotide sequence ID" value="NZ_CP158375.1"/>
</dbReference>
<dbReference type="HAMAP" id="MF_02071">
    <property type="entry name" value="RlpA"/>
    <property type="match status" value="1"/>
</dbReference>
<dbReference type="InterPro" id="IPR036680">
    <property type="entry name" value="SPOR-like_sf"/>
</dbReference>
<name>A0AB39KTA4_9CAUL</name>
<comment type="function">
    <text evidence="4">Lytic transglycosylase with a strong preference for naked glycan strands that lack stem peptides.</text>
</comment>
<evidence type="ECO:0000256" key="2">
    <source>
        <dbReference type="ARBA" id="ARBA00023239"/>
    </source>
</evidence>
<keyword evidence="4" id="KW-0472">Membrane</keyword>
<dbReference type="PROSITE" id="PS51724">
    <property type="entry name" value="SPOR"/>
    <property type="match status" value="1"/>
</dbReference>
<feature type="region of interest" description="Disordered" evidence="6">
    <location>
        <begin position="20"/>
        <end position="48"/>
    </location>
</feature>
<dbReference type="PROSITE" id="PS51257">
    <property type="entry name" value="PROKAR_LIPOPROTEIN"/>
    <property type="match status" value="1"/>
</dbReference>
<evidence type="ECO:0000256" key="4">
    <source>
        <dbReference type="HAMAP-Rule" id="MF_02071"/>
    </source>
</evidence>
<dbReference type="PANTHER" id="PTHR34183">
    <property type="entry name" value="ENDOLYTIC PEPTIDOGLYCAN TRANSGLYCOSYLASE RLPA"/>
    <property type="match status" value="1"/>
</dbReference>
<dbReference type="Pfam" id="PF05036">
    <property type="entry name" value="SPOR"/>
    <property type="match status" value="1"/>
</dbReference>
<proteinExistence type="inferred from homology"/>